<keyword evidence="2" id="KW-1185">Reference proteome</keyword>
<dbReference type="AlphaFoldDB" id="A0A316D457"/>
<dbReference type="RefSeq" id="WP_109690754.1">
    <property type="nucleotide sequence ID" value="NZ_QGGL01000018.1"/>
</dbReference>
<organism evidence="1 2">
    <name type="scientific">Tumebacillus permanentifrigoris</name>
    <dbReference type="NCBI Taxonomy" id="378543"/>
    <lineage>
        <taxon>Bacteria</taxon>
        <taxon>Bacillati</taxon>
        <taxon>Bacillota</taxon>
        <taxon>Bacilli</taxon>
        <taxon>Bacillales</taxon>
        <taxon>Alicyclobacillaceae</taxon>
        <taxon>Tumebacillus</taxon>
    </lineage>
</organism>
<sequence>MEIVAKVRELCLALPEVTEGLDSFGHISFRVRDKPFVMMGEKDASSTLAIKTLPLTQELLLQREGFTKTPYIGQHGWVSLRTTGDLDWNEIQDLLLEGYLRTAPKRLAKLVLK</sequence>
<gene>
    <name evidence="1" type="ORF">C7459_11887</name>
</gene>
<evidence type="ECO:0000313" key="2">
    <source>
        <dbReference type="Proteomes" id="UP000245634"/>
    </source>
</evidence>
<keyword evidence="1" id="KW-0238">DNA-binding</keyword>
<dbReference type="EMBL" id="QGGL01000018">
    <property type="protein sequence ID" value="PWK07017.1"/>
    <property type="molecule type" value="Genomic_DNA"/>
</dbReference>
<dbReference type="OrthoDB" id="277063at2"/>
<comment type="caution">
    <text evidence="1">The sequence shown here is derived from an EMBL/GenBank/DDBJ whole genome shotgun (WGS) entry which is preliminary data.</text>
</comment>
<dbReference type="GO" id="GO:0003677">
    <property type="term" value="F:DNA binding"/>
    <property type="evidence" value="ECO:0007669"/>
    <property type="project" value="UniProtKB-KW"/>
</dbReference>
<dbReference type="Gene3D" id="3.90.1150.30">
    <property type="match status" value="1"/>
</dbReference>
<accession>A0A316D457</accession>
<name>A0A316D457_9BACL</name>
<proteinExistence type="predicted"/>
<reference evidence="1 2" key="1">
    <citation type="submission" date="2018-05" db="EMBL/GenBank/DDBJ databases">
        <title>Genomic Encyclopedia of Type Strains, Phase IV (KMG-IV): sequencing the most valuable type-strain genomes for metagenomic binning, comparative biology and taxonomic classification.</title>
        <authorList>
            <person name="Goeker M."/>
        </authorList>
    </citation>
    <scope>NUCLEOTIDE SEQUENCE [LARGE SCALE GENOMIC DNA]</scope>
    <source>
        <strain evidence="1 2">DSM 18773</strain>
    </source>
</reference>
<dbReference type="Proteomes" id="UP000245634">
    <property type="component" value="Unassembled WGS sequence"/>
</dbReference>
<protein>
    <submittedName>
        <fullName evidence="1">Putative DNA-binding protein (MmcQ/YjbR family)</fullName>
    </submittedName>
</protein>
<dbReference type="Pfam" id="PF04237">
    <property type="entry name" value="YjbR"/>
    <property type="match status" value="1"/>
</dbReference>
<evidence type="ECO:0000313" key="1">
    <source>
        <dbReference type="EMBL" id="PWK07017.1"/>
    </source>
</evidence>
<dbReference type="InterPro" id="IPR038056">
    <property type="entry name" value="YjbR-like_sf"/>
</dbReference>
<dbReference type="InterPro" id="IPR058532">
    <property type="entry name" value="YjbR/MT2646/Rv2570-like"/>
</dbReference>
<dbReference type="SUPFAM" id="SSF142906">
    <property type="entry name" value="YjbR-like"/>
    <property type="match status" value="1"/>
</dbReference>